<feature type="compositionally biased region" description="Basic and acidic residues" evidence="1">
    <location>
        <begin position="431"/>
        <end position="449"/>
    </location>
</feature>
<dbReference type="VEuPathDB" id="VectorBase:AATE008172"/>
<sequence>MSETVILAKAAARQRPKPNESIMSSVSGVADNLTTTSNTIGHQQGSCSAGETRVAGAANAAPGSSLVMMKDLVRDNRRLVKDLMALLAIREATKDTIDVGTTLDGEGEPAIRCGVPLKNRPGANDGGDSRVIALRAVGCGAGTRATAVAAAVASLLHHTATKEFSSLAGEMIAIADDDDDGDSNDRKELERVMEAGGNGCTNADEEGPMLPAVMLHADAAATDANTNTNDAACRERVPEPAVAMTEGQNGSSGDATKEEHVMANPAEVGFLSGPVPVLTPRAGTPLPPPNAIPIPDLATQTCYQCCVPPGTTTAELTLEQKLDKLLDSVVKIKADMHRRIDRLGRRVEQIHLDVQLNIDSTDRALLRNDLLLIGIPYRERENLQHRFRCVCRALEYAEQDIPQVDIRRQRPVVNRRRNIQPMADGQPTGPSRDRPVNAKATAAHDRQEHHLQNAPAPIVVEFMFKTLRDQFYRAYQAKRVLRLSDIGFASDRRRFFVNEVLTRYNQKLMGEAVRRKRAGLLHSVYTVDGVVYVQRGAGEKGTKVTSFASMN</sequence>
<feature type="region of interest" description="Disordered" evidence="1">
    <location>
        <begin position="414"/>
        <end position="449"/>
    </location>
</feature>
<organism evidence="2">
    <name type="scientific">Anopheles atroparvus</name>
    <name type="common">European mosquito</name>
    <dbReference type="NCBI Taxonomy" id="41427"/>
    <lineage>
        <taxon>Eukaryota</taxon>
        <taxon>Metazoa</taxon>
        <taxon>Ecdysozoa</taxon>
        <taxon>Arthropoda</taxon>
        <taxon>Hexapoda</taxon>
        <taxon>Insecta</taxon>
        <taxon>Pterygota</taxon>
        <taxon>Neoptera</taxon>
        <taxon>Endopterygota</taxon>
        <taxon>Diptera</taxon>
        <taxon>Nematocera</taxon>
        <taxon>Culicoidea</taxon>
        <taxon>Culicidae</taxon>
        <taxon>Anophelinae</taxon>
        <taxon>Anopheles</taxon>
    </lineage>
</organism>
<name>A0A182IYX4_ANOAO</name>
<evidence type="ECO:0000256" key="1">
    <source>
        <dbReference type="SAM" id="MobiDB-lite"/>
    </source>
</evidence>
<evidence type="ECO:0000313" key="2">
    <source>
        <dbReference type="EnsemblMetazoa" id="AATE008172-PA.1"/>
    </source>
</evidence>
<accession>A0A182IYX4</accession>
<dbReference type="EnsemblMetazoa" id="AATE008172-RA">
    <property type="protein sequence ID" value="AATE008172-PA.1"/>
    <property type="gene ID" value="AATE008172"/>
</dbReference>
<reference evidence="2" key="1">
    <citation type="submission" date="2022-08" db="UniProtKB">
        <authorList>
            <consortium name="EnsemblMetazoa"/>
        </authorList>
    </citation>
    <scope>IDENTIFICATION</scope>
    <source>
        <strain evidence="2">EBRO</strain>
    </source>
</reference>
<proteinExistence type="predicted"/>
<protein>
    <submittedName>
        <fullName evidence="2">Uncharacterized protein</fullName>
    </submittedName>
</protein>
<dbReference type="AlphaFoldDB" id="A0A182IYX4"/>